<reference evidence="1" key="1">
    <citation type="submission" date="2023-04" db="EMBL/GenBank/DDBJ databases">
        <title>Draft Genome sequencing of Naganishia species isolated from polar environments using Oxford Nanopore Technology.</title>
        <authorList>
            <person name="Leo P."/>
            <person name="Venkateswaran K."/>
        </authorList>
    </citation>
    <scope>NUCLEOTIDE SEQUENCE</scope>
    <source>
        <strain evidence="1">MNA-CCFEE 5261</strain>
    </source>
</reference>
<sequence length="1168" mass="129129">MGERREDAAGQPSERVPEPAFQTSNGPTVTDGKHVVPSSTSTPSLHEVSIPTPETVWQHPYHSDTPSTTSTDMSAVDNRVQSLGTSDFKAIRITGKSNNQSVDNSQTQAGKYALHSPVDSNQQHSNPALGCDTTQRHDALPDESEAAREGRLKAIQDLCLDVSDLPLRRETFIEYTELVKRVFRTTTGMVSIIQQDVYMILDKGPPRIADLDMSICPRLLHDSPQEGIVVHDISQSEMRQSLIWDLLADHPIKFYAGAPLIVKLPNSSPAVIGTLCVLDDKPRPDFIGESQQILAQLASMLVRSICAEQSELNAQRAAKMHAATFHFLQQAIMPDPASANTRGHSDDRATSSSPTAERATGRYREEKAWDNQEVTARSLLVEPEDENQTEDNINNSMYAILSICEILDDSAVVLLDTSGYRIFLRRPSESNGRILEHVTENVGSKGFLNSDIGNRLTRLIRESVRDEDIVVKKIERLEEERTAIPSEVIGFRLADVAFESPFHLDASESSEFTDGICDILGKALKLSPLWLNRSDRDPQSIAIFKRIAPRAECMLVHPLWNPDGSPLKLLLIAWRNQTPRKQEIEAFTASLMTGLAAALTLHKARGMEMAQITFGNVQAHELRTPIHQIQNLASVLKSSLTDNNTVHKLEFEEGLENIENASIQLEAVIRNILSYFELESDFSPAKVRWEAFGLEKQAPRSLEATLNDIVTSLITRDIKHRANNAERASDIEVVLEIVPPFLGDTIQEDISGNFARAIGNIMQNALSYIEDAEGYVFILVDDVPSLLPPQGFSDISTTKNVSIKIQDSGIGMNGDYLKYHYFRPLKKGNECRAGSGLSVHIARRLLNSLGGSIAVSSQAGKGTTVHIEVPLSKRQSQTVITAQSDTSNADPETIRILDIGTPRNVHLLGFFEEDCMEGVRCAGQVLIRSIERLGCKGVKSIEGADLVFFNTGKQSVRDIQKALKSYRQRQVVFLFKEEQSRLDFDTSGFDFDISRQRRPLLPSTLRMLLFQANEAHQSAGEKPPRDLKATTECQPADSSSAAIAKRKGEIALPAVTTNPGIQGDLALQDASKSNKMQVIVVEDNRIVSNCLISPTRHVESIEASNGEEAVQIFRDQQEPCIVTALNGDEHRDRGLRECGMDAWLVKPTNRKQIVEAVEQGMKAVSMAA</sequence>
<keyword evidence="2" id="KW-1185">Reference proteome</keyword>
<proteinExistence type="predicted"/>
<evidence type="ECO:0000313" key="1">
    <source>
        <dbReference type="EMBL" id="KAJ9112572.1"/>
    </source>
</evidence>
<gene>
    <name evidence="1" type="ORF">QFC19_000589</name>
</gene>
<accession>A0ACC2WNC8</accession>
<evidence type="ECO:0000313" key="2">
    <source>
        <dbReference type="Proteomes" id="UP001241377"/>
    </source>
</evidence>
<protein>
    <submittedName>
        <fullName evidence="1">Uncharacterized protein</fullName>
    </submittedName>
</protein>
<dbReference type="EMBL" id="JASBWR010000004">
    <property type="protein sequence ID" value="KAJ9112572.1"/>
    <property type="molecule type" value="Genomic_DNA"/>
</dbReference>
<dbReference type="Proteomes" id="UP001241377">
    <property type="component" value="Unassembled WGS sequence"/>
</dbReference>
<name>A0ACC2WNC8_9TREE</name>
<comment type="caution">
    <text evidence="1">The sequence shown here is derived from an EMBL/GenBank/DDBJ whole genome shotgun (WGS) entry which is preliminary data.</text>
</comment>
<organism evidence="1 2">
    <name type="scientific">Naganishia cerealis</name>
    <dbReference type="NCBI Taxonomy" id="610337"/>
    <lineage>
        <taxon>Eukaryota</taxon>
        <taxon>Fungi</taxon>
        <taxon>Dikarya</taxon>
        <taxon>Basidiomycota</taxon>
        <taxon>Agaricomycotina</taxon>
        <taxon>Tremellomycetes</taxon>
        <taxon>Filobasidiales</taxon>
        <taxon>Filobasidiaceae</taxon>
        <taxon>Naganishia</taxon>
    </lineage>
</organism>